<dbReference type="AlphaFoldDB" id="A0A7Y0QHQ7"/>
<evidence type="ECO:0000256" key="1">
    <source>
        <dbReference type="ARBA" id="ARBA00004651"/>
    </source>
</evidence>
<feature type="transmembrane region" description="Helical" evidence="9">
    <location>
        <begin position="285"/>
        <end position="308"/>
    </location>
</feature>
<dbReference type="PANTHER" id="PTHR47019">
    <property type="entry name" value="LIPID II FLIPPASE MURJ"/>
    <property type="match status" value="1"/>
</dbReference>
<keyword evidence="3 9" id="KW-0812">Transmembrane</keyword>
<keyword evidence="11" id="KW-1185">Reference proteome</keyword>
<accession>A0A7Y0QHQ7</accession>
<evidence type="ECO:0000256" key="9">
    <source>
        <dbReference type="SAM" id="Phobius"/>
    </source>
</evidence>
<evidence type="ECO:0000256" key="6">
    <source>
        <dbReference type="ARBA" id="ARBA00022989"/>
    </source>
</evidence>
<keyword evidence="2" id="KW-1003">Cell membrane</keyword>
<sequence>MSAPPPADGTAPEDATSARGALPDDATPTDATPAGTSAAQRDAVGRHASIMAAGTAVSRVLGFVRGALLVYAIGVTGNAADAFALGNKVPNILYLLIAGGVLNAVLVPAVVRAYRRPDGHEYVNRLLTFGTALLAALAAVLTLAAPVLVELYSNFRPSVTALAVLFAYWCLPQVLFYGIYTLVGQVLNARGSFGPFMWAPVVNNVIAIAGLGAFLAVNGTYEQNGGGIDDPTAWTGAQVALLAGTATLGVVAQALVLFVPLYRMGFRYRPRWGLRGMGLRTTGRVAGWTFAGLVVGQLGVLVVTRVATAVRDAGGDAAGLAGNAVYDYAFLIFMLPHSLVTVSLLTALFTGLSARAAADDDAGVRGDLSFGLRTVGIFTVFAASVIMVLAFPLVRVLQPGASAQDVSAIVPVVVAMLVGLPAFGAWSMAQRVFYAYEDAKSMVPIQVGMALVVVAGALLSQAVLAPRYWVAGAGLSMSVSYLLGAVVALALLRRRIGGVDGARVLRLHARAVVAAGVAAAAGWAVVHAIGGLHDAGPARSLVVAAVVGVLMTGLYVGLLRLMRVSELTDLARPLLRRIRRAA</sequence>
<feature type="transmembrane region" description="Helical" evidence="9">
    <location>
        <begin position="126"/>
        <end position="149"/>
    </location>
</feature>
<feature type="transmembrane region" description="Helical" evidence="9">
    <location>
        <begin position="237"/>
        <end position="264"/>
    </location>
</feature>
<dbReference type="GO" id="GO:0005886">
    <property type="term" value="C:plasma membrane"/>
    <property type="evidence" value="ECO:0007669"/>
    <property type="project" value="UniProtKB-SubCell"/>
</dbReference>
<feature type="transmembrane region" description="Helical" evidence="9">
    <location>
        <begin position="195"/>
        <end position="217"/>
    </location>
</feature>
<feature type="region of interest" description="Disordered" evidence="8">
    <location>
        <begin position="1"/>
        <end position="39"/>
    </location>
</feature>
<evidence type="ECO:0000256" key="8">
    <source>
        <dbReference type="SAM" id="MobiDB-lite"/>
    </source>
</evidence>
<keyword evidence="7 9" id="KW-0472">Membrane</keyword>
<dbReference type="GO" id="GO:0034204">
    <property type="term" value="P:lipid translocation"/>
    <property type="evidence" value="ECO:0007669"/>
    <property type="project" value="TreeGrafter"/>
</dbReference>
<evidence type="ECO:0000313" key="11">
    <source>
        <dbReference type="Proteomes" id="UP000562124"/>
    </source>
</evidence>
<proteinExistence type="predicted"/>
<feature type="transmembrane region" description="Helical" evidence="9">
    <location>
        <begin position="511"/>
        <end position="529"/>
    </location>
</feature>
<dbReference type="GO" id="GO:0009252">
    <property type="term" value="P:peptidoglycan biosynthetic process"/>
    <property type="evidence" value="ECO:0007669"/>
    <property type="project" value="UniProtKB-KW"/>
</dbReference>
<protein>
    <submittedName>
        <fullName evidence="10">Murein biosynthesis integral membrane protein MurJ</fullName>
    </submittedName>
</protein>
<name>A0A7Y0QHQ7_CELFI</name>
<evidence type="ECO:0000256" key="7">
    <source>
        <dbReference type="ARBA" id="ARBA00023136"/>
    </source>
</evidence>
<feature type="transmembrane region" description="Helical" evidence="9">
    <location>
        <begin position="406"/>
        <end position="429"/>
    </location>
</feature>
<dbReference type="GO" id="GO:0015648">
    <property type="term" value="F:lipid-linked peptidoglycan transporter activity"/>
    <property type="evidence" value="ECO:0007669"/>
    <property type="project" value="TreeGrafter"/>
</dbReference>
<dbReference type="Proteomes" id="UP000562124">
    <property type="component" value="Unassembled WGS sequence"/>
</dbReference>
<comment type="subcellular location">
    <subcellularLocation>
        <location evidence="1">Cell membrane</location>
        <topology evidence="1">Multi-pass membrane protein</topology>
    </subcellularLocation>
</comment>
<dbReference type="RefSeq" id="WP_169324798.1">
    <property type="nucleotide sequence ID" value="NZ_JABCJJ010000012.1"/>
</dbReference>
<evidence type="ECO:0000256" key="2">
    <source>
        <dbReference type="ARBA" id="ARBA00022475"/>
    </source>
</evidence>
<comment type="caution">
    <text evidence="10">The sequence shown here is derived from an EMBL/GenBank/DDBJ whole genome shotgun (WGS) entry which is preliminary data.</text>
</comment>
<feature type="transmembrane region" description="Helical" evidence="9">
    <location>
        <begin position="441"/>
        <end position="462"/>
    </location>
</feature>
<feature type="transmembrane region" description="Helical" evidence="9">
    <location>
        <begin position="92"/>
        <end position="114"/>
    </location>
</feature>
<feature type="transmembrane region" description="Helical" evidence="9">
    <location>
        <begin position="161"/>
        <end position="183"/>
    </location>
</feature>
<keyword evidence="4" id="KW-0133">Cell shape</keyword>
<dbReference type="PANTHER" id="PTHR47019:SF1">
    <property type="entry name" value="LIPID II FLIPPASE MURJ"/>
    <property type="match status" value="1"/>
</dbReference>
<feature type="transmembrane region" description="Helical" evidence="9">
    <location>
        <begin position="468"/>
        <end position="491"/>
    </location>
</feature>
<reference evidence="10 11" key="1">
    <citation type="submission" date="2020-04" db="EMBL/GenBank/DDBJ databases">
        <title>Sequencing and Assembly of C. fimi.</title>
        <authorList>
            <person name="Ramsey A.R."/>
        </authorList>
    </citation>
    <scope>NUCLEOTIDE SEQUENCE [LARGE SCALE GENOMIC DNA]</scope>
    <source>
        <strain evidence="10 11">SB</strain>
    </source>
</reference>
<feature type="compositionally biased region" description="Low complexity" evidence="8">
    <location>
        <begin position="23"/>
        <end position="34"/>
    </location>
</feature>
<dbReference type="GO" id="GO:0008360">
    <property type="term" value="P:regulation of cell shape"/>
    <property type="evidence" value="ECO:0007669"/>
    <property type="project" value="UniProtKB-KW"/>
</dbReference>
<feature type="transmembrane region" description="Helical" evidence="9">
    <location>
        <begin position="370"/>
        <end position="394"/>
    </location>
</feature>
<organism evidence="10 11">
    <name type="scientific">Cellulomonas fimi</name>
    <dbReference type="NCBI Taxonomy" id="1708"/>
    <lineage>
        <taxon>Bacteria</taxon>
        <taxon>Bacillati</taxon>
        <taxon>Actinomycetota</taxon>
        <taxon>Actinomycetes</taxon>
        <taxon>Micrococcales</taxon>
        <taxon>Cellulomonadaceae</taxon>
        <taxon>Cellulomonas</taxon>
    </lineage>
</organism>
<dbReference type="Pfam" id="PF03023">
    <property type="entry name" value="MurJ"/>
    <property type="match status" value="1"/>
</dbReference>
<evidence type="ECO:0000256" key="4">
    <source>
        <dbReference type="ARBA" id="ARBA00022960"/>
    </source>
</evidence>
<evidence type="ECO:0000256" key="5">
    <source>
        <dbReference type="ARBA" id="ARBA00022984"/>
    </source>
</evidence>
<dbReference type="InterPro" id="IPR004268">
    <property type="entry name" value="MurJ"/>
</dbReference>
<gene>
    <name evidence="10" type="primary">murJ</name>
    <name evidence="10" type="ORF">HIR71_09345</name>
</gene>
<keyword evidence="6 9" id="KW-1133">Transmembrane helix</keyword>
<feature type="transmembrane region" description="Helical" evidence="9">
    <location>
        <begin position="328"/>
        <end position="349"/>
    </location>
</feature>
<dbReference type="NCBIfam" id="TIGR01695">
    <property type="entry name" value="murJ_mviN"/>
    <property type="match status" value="1"/>
</dbReference>
<dbReference type="PRINTS" id="PR01806">
    <property type="entry name" value="VIRFACTRMVIN"/>
</dbReference>
<evidence type="ECO:0000256" key="3">
    <source>
        <dbReference type="ARBA" id="ARBA00022692"/>
    </source>
</evidence>
<evidence type="ECO:0000313" key="10">
    <source>
        <dbReference type="EMBL" id="NMR20418.1"/>
    </source>
</evidence>
<dbReference type="EMBL" id="JABCJJ010000012">
    <property type="protein sequence ID" value="NMR20418.1"/>
    <property type="molecule type" value="Genomic_DNA"/>
</dbReference>
<feature type="transmembrane region" description="Helical" evidence="9">
    <location>
        <begin position="541"/>
        <end position="562"/>
    </location>
</feature>
<keyword evidence="5" id="KW-0573">Peptidoglycan synthesis</keyword>
<dbReference type="InterPro" id="IPR051050">
    <property type="entry name" value="Lipid_II_flippase_MurJ/MviN"/>
</dbReference>